<feature type="domain" description="HTH araC/xylS-type" evidence="4">
    <location>
        <begin position="179"/>
        <end position="277"/>
    </location>
</feature>
<dbReference type="PANTHER" id="PTHR43280:SF28">
    <property type="entry name" value="HTH-TYPE TRANSCRIPTIONAL ACTIVATOR RHAS"/>
    <property type="match status" value="1"/>
</dbReference>
<keyword evidence="2" id="KW-0238">DNA-binding</keyword>
<evidence type="ECO:0000256" key="3">
    <source>
        <dbReference type="ARBA" id="ARBA00023163"/>
    </source>
</evidence>
<dbReference type="Gene3D" id="2.60.120.10">
    <property type="entry name" value="Jelly Rolls"/>
    <property type="match status" value="1"/>
</dbReference>
<dbReference type="SMART" id="SM00342">
    <property type="entry name" value="HTH_ARAC"/>
    <property type="match status" value="1"/>
</dbReference>
<keyword evidence="1" id="KW-0805">Transcription regulation</keyword>
<keyword evidence="6" id="KW-1185">Reference proteome</keyword>
<reference evidence="6" key="1">
    <citation type="journal article" date="2019" name="Int. J. Syst. Evol. Microbiol.">
        <title>The Global Catalogue of Microorganisms (GCM) 10K type strain sequencing project: providing services to taxonomists for standard genome sequencing and annotation.</title>
        <authorList>
            <consortium name="The Broad Institute Genomics Platform"/>
            <consortium name="The Broad Institute Genome Sequencing Center for Infectious Disease"/>
            <person name="Wu L."/>
            <person name="Ma J."/>
        </authorList>
    </citation>
    <scope>NUCLEOTIDE SEQUENCE [LARGE SCALE GENOMIC DNA]</scope>
    <source>
        <strain evidence="6">KCTC 12907</strain>
    </source>
</reference>
<dbReference type="InterPro" id="IPR014710">
    <property type="entry name" value="RmlC-like_jellyroll"/>
</dbReference>
<dbReference type="Pfam" id="PF12833">
    <property type="entry name" value="HTH_18"/>
    <property type="match status" value="1"/>
</dbReference>
<dbReference type="EMBL" id="JBHTAI010000014">
    <property type="protein sequence ID" value="MFC7151098.1"/>
    <property type="molecule type" value="Genomic_DNA"/>
</dbReference>
<name>A0ABW2FDC3_9BACL</name>
<dbReference type="InterPro" id="IPR009057">
    <property type="entry name" value="Homeodomain-like_sf"/>
</dbReference>
<dbReference type="Gene3D" id="1.10.10.60">
    <property type="entry name" value="Homeodomain-like"/>
    <property type="match status" value="2"/>
</dbReference>
<evidence type="ECO:0000313" key="5">
    <source>
        <dbReference type="EMBL" id="MFC7151098.1"/>
    </source>
</evidence>
<dbReference type="PROSITE" id="PS01124">
    <property type="entry name" value="HTH_ARAC_FAMILY_2"/>
    <property type="match status" value="1"/>
</dbReference>
<dbReference type="PANTHER" id="PTHR43280">
    <property type="entry name" value="ARAC-FAMILY TRANSCRIPTIONAL REGULATOR"/>
    <property type="match status" value="1"/>
</dbReference>
<evidence type="ECO:0000313" key="6">
    <source>
        <dbReference type="Proteomes" id="UP001596378"/>
    </source>
</evidence>
<dbReference type="InterPro" id="IPR003313">
    <property type="entry name" value="AraC-bd"/>
</dbReference>
<gene>
    <name evidence="5" type="ORF">ACFQMJ_21385</name>
</gene>
<dbReference type="Pfam" id="PF02311">
    <property type="entry name" value="AraC_binding"/>
    <property type="match status" value="1"/>
</dbReference>
<sequence>MGELNYGNFEGTFQVSHRQAQSHHMPASHFHSTYEVYFLISGERTFFIEDRTIVMREGDVVIVAPDILHRTTNAAKPEHERLIVNIHPDLLDSGDRVGRDALQPLYETAYVVVRTPLHERAAIDALADGIRQEVRERRPGFELYARTLAQQLIVRCCRRIGEQSAEPMAAPSPMHERISEVVRYLNAHYMQELSLQRVAERFYVSPYYLSRFFKEATGFTFVEYVNSVRVKEAKKLLEQSALKAGTIARKVGFGSVTHFGRVFKAVTGHAPLHYRKGK</sequence>
<proteinExistence type="predicted"/>
<evidence type="ECO:0000259" key="4">
    <source>
        <dbReference type="PROSITE" id="PS01124"/>
    </source>
</evidence>
<dbReference type="InterPro" id="IPR037923">
    <property type="entry name" value="HTH-like"/>
</dbReference>
<evidence type="ECO:0000256" key="2">
    <source>
        <dbReference type="ARBA" id="ARBA00023125"/>
    </source>
</evidence>
<dbReference type="SUPFAM" id="SSF46689">
    <property type="entry name" value="Homeodomain-like"/>
    <property type="match status" value="2"/>
</dbReference>
<accession>A0ABW2FDC3</accession>
<dbReference type="InterPro" id="IPR018060">
    <property type="entry name" value="HTH_AraC"/>
</dbReference>
<keyword evidence="3" id="KW-0804">Transcription</keyword>
<protein>
    <submittedName>
        <fullName evidence="5">Helix-turn-helix domain-containing protein</fullName>
    </submittedName>
</protein>
<evidence type="ECO:0000256" key="1">
    <source>
        <dbReference type="ARBA" id="ARBA00023015"/>
    </source>
</evidence>
<dbReference type="Proteomes" id="UP001596378">
    <property type="component" value="Unassembled WGS sequence"/>
</dbReference>
<dbReference type="SUPFAM" id="SSF51215">
    <property type="entry name" value="Regulatory protein AraC"/>
    <property type="match status" value="1"/>
</dbReference>
<organism evidence="5 6">
    <name type="scientific">Cohnella cellulosilytica</name>
    <dbReference type="NCBI Taxonomy" id="986710"/>
    <lineage>
        <taxon>Bacteria</taxon>
        <taxon>Bacillati</taxon>
        <taxon>Bacillota</taxon>
        <taxon>Bacilli</taxon>
        <taxon>Bacillales</taxon>
        <taxon>Paenibacillaceae</taxon>
        <taxon>Cohnella</taxon>
    </lineage>
</organism>
<comment type="caution">
    <text evidence="5">The sequence shown here is derived from an EMBL/GenBank/DDBJ whole genome shotgun (WGS) entry which is preliminary data.</text>
</comment>
<dbReference type="RefSeq" id="WP_378049657.1">
    <property type="nucleotide sequence ID" value="NZ_JBHMDN010000021.1"/>
</dbReference>